<dbReference type="InterPro" id="IPR013783">
    <property type="entry name" value="Ig-like_fold"/>
</dbReference>
<reference evidence="2 3" key="1">
    <citation type="submission" date="2018-09" db="EMBL/GenBank/DDBJ databases">
        <title>Discovery and Ecogenomic Context for Candidatus Cryosericales, a Global Caldiserica Order Active in Thawing Permafrost.</title>
        <authorList>
            <person name="Martinez M.A."/>
            <person name="Woodcroft B.J."/>
            <person name="Ignacio Espinoza J.C."/>
            <person name="Zayed A."/>
            <person name="Singleton C.M."/>
            <person name="Boyd J."/>
            <person name="Li Y.-F."/>
            <person name="Purvine S."/>
            <person name="Maughan H."/>
            <person name="Hodgkins S.B."/>
            <person name="Anderson D."/>
            <person name="Sederholm M."/>
            <person name="Temperton B."/>
            <person name="Saleska S.R."/>
            <person name="Tyson G.W."/>
            <person name="Rich V.I."/>
        </authorList>
    </citation>
    <scope>NUCLEOTIDE SEQUENCE [LARGE SCALE GENOMIC DNA]</scope>
    <source>
        <strain evidence="2 3">SMC2</strain>
    </source>
</reference>
<dbReference type="Pfam" id="PF07833">
    <property type="entry name" value="Cu_amine_oxidN1"/>
    <property type="match status" value="1"/>
</dbReference>
<dbReference type="InterPro" id="IPR036582">
    <property type="entry name" value="Mao_N_sf"/>
</dbReference>
<feature type="domain" description="Copper amine oxidase-like N-terminal" evidence="1">
    <location>
        <begin position="434"/>
        <end position="537"/>
    </location>
</feature>
<name>A0ABX9MHD1_9BACT</name>
<dbReference type="Gene3D" id="3.30.457.10">
    <property type="entry name" value="Copper amine oxidase-like, N-terminal domain"/>
    <property type="match status" value="1"/>
</dbReference>
<dbReference type="InterPro" id="IPR012854">
    <property type="entry name" value="Cu_amine_oxidase-like_N"/>
</dbReference>
<comment type="caution">
    <text evidence="2">The sequence shown here is derived from an EMBL/GenBank/DDBJ whole genome shotgun (WGS) entry which is preliminary data.</text>
</comment>
<dbReference type="Gene3D" id="2.60.40.10">
    <property type="entry name" value="Immunoglobulins"/>
    <property type="match status" value="2"/>
</dbReference>
<sequence>MTRRGLMRKASVFLLIIVSLLATSFAGVCLPRARAATQPQVVLTTSGAGLTSGYTVTFTTGPAGDLTGNQGKVSIIFPAGTLLPATISPSSVHLNGLTPPAVQVVGQRVDVTVAVGVGVNAQVQVMFDVAAGIRNPSTPQSVALQVYTTSENSSVSSATYQIVAVGRTTAVVTPVNPDGLNGYYKTHPVVSIAIIGGSSAGLSVFYRINGGAETPYVSPIQVPDGNITVVYYVRDILGNQENPNTLSFKVKTTLPQITILSPTEGSSGRVQNVTLTGRTEAGSSVTVNGIAATVLPTGEFSAGVSFHEGTNVVQVIATDVAGNVGQIRVNVTLDTKPPVLALTSPKIYSTVTMQQVAVTGNTEAGATLTVAGSRVNVAADGSFSVMYMFPKEGLNVVEVTSTDAAGNSAKADIPVTYVARTLIRLQVGNRTAMINDVSKTLQAAPINVKGVVMVPLRFMGEAFGAMVEWEPVFQIVRLQLVSTTIYLQMGYNYASVNGKRIILQGLPSIIAGTTMVPIRFISEAFNAKVVWNAPTQGIDITYPKS</sequence>
<dbReference type="Pfam" id="PF09136">
    <property type="entry name" value="Glucodextran_B"/>
    <property type="match status" value="2"/>
</dbReference>
<dbReference type="Proteomes" id="UP000265724">
    <property type="component" value="Unassembled WGS sequence"/>
</dbReference>
<proteinExistence type="predicted"/>
<gene>
    <name evidence="2" type="ORF">SMC2_01350</name>
</gene>
<organism evidence="2 3">
    <name type="scientific">Candidatus Cryosericum hinesii</name>
    <dbReference type="NCBI Taxonomy" id="2290915"/>
    <lineage>
        <taxon>Bacteria</taxon>
        <taxon>Pseudomonadati</taxon>
        <taxon>Caldisericota/Cryosericota group</taxon>
        <taxon>Candidatus Cryosericota</taxon>
        <taxon>Candidatus Cryosericia</taxon>
        <taxon>Candidatus Cryosericales</taxon>
        <taxon>Candidatus Cryosericaceae</taxon>
        <taxon>Candidatus Cryosericum</taxon>
    </lineage>
</organism>
<keyword evidence="3" id="KW-1185">Reference proteome</keyword>
<evidence type="ECO:0000313" key="2">
    <source>
        <dbReference type="EMBL" id="RIE15327.1"/>
    </source>
</evidence>
<protein>
    <submittedName>
        <fullName evidence="2">Copper amine oxidase N-terminal domain-containing protein</fullName>
    </submittedName>
</protein>
<evidence type="ECO:0000259" key="1">
    <source>
        <dbReference type="Pfam" id="PF07833"/>
    </source>
</evidence>
<evidence type="ECO:0000313" key="3">
    <source>
        <dbReference type="Proteomes" id="UP000265724"/>
    </source>
</evidence>
<accession>A0ABX9MHD1</accession>
<dbReference type="EMBL" id="QXIX01000011">
    <property type="protein sequence ID" value="RIE15327.1"/>
    <property type="molecule type" value="Genomic_DNA"/>
</dbReference>
<dbReference type="SUPFAM" id="SSF55383">
    <property type="entry name" value="Copper amine oxidase, domain N"/>
    <property type="match status" value="2"/>
</dbReference>